<comment type="caution">
    <text evidence="2">The sequence shown here is derived from an EMBL/GenBank/DDBJ whole genome shotgun (WGS) entry which is preliminary data.</text>
</comment>
<dbReference type="OrthoDB" id="1805600at2"/>
<dbReference type="EMBL" id="RHHQ01000005">
    <property type="protein sequence ID" value="RNB91460.1"/>
    <property type="molecule type" value="Genomic_DNA"/>
</dbReference>
<dbReference type="Pfam" id="PF00395">
    <property type="entry name" value="SLH"/>
    <property type="match status" value="3"/>
</dbReference>
<gene>
    <name evidence="2" type="ORF">EDM56_05335</name>
</gene>
<name>A0A3M8DTE8_9BACL</name>
<sequence length="1987" mass="216451">MHFHRKMLHLFLILALIVTMLPFYPSTGQAAGEMFVFTDLPTTVNSNRVTLNASLNGVSSTGITYMVERMSQDEKTVLQTKEKSALGISVSSDGKKMTASVELFAGKNRITFFGTRGSTTIQEVIKKPNGDPHLIEYVDTPILYNLAFLGTGTKQQINETGLTVISNQYASNPSQALFSIEGNAPNAREVIIEYGDNNSRNASVREDGSSYFILNQIKLKKGKNTLKFKVKNDTQTIELVRDVVYYNDAVTFYDVKLNHTGAASAQDLNLLGIYNVPNNTAANFDVTGRVIVPNDYSTSAAQSMRIEAAYRLAGSDTSASGTNTFNPDSSDKIVLKFSGEVQGATSSMSTSQLKDLLDFQTRSMARPLSLNDKISDSTASWRPGTVNGVNVPNSELVISIGTNDLANGVFNDVGRLVLKKDVVAKNDINKRIDVLATNNETVAGITGVKEVNTITVTAGASSTGTMGIQFNDGTINKTIPVTVTAGDSAATVATKINVALGADPAVSPSYSTSAATNKVVITKNVAGAVNTTINVLPLVATGVTLTKVQNANGDASTLASFDITVTSPATATGRINVTFNDGTIISTVPVDVTVGDTTGAIATSIKTALLTIAGMSATYDVNVSSNVVNISGKANGQHIITVNAVDLTTGVTGSNAETTPGVTAVAEVNTITVNHTAPPGNYTAYFSDDLTDQIAVNVTIAPSDDTEEEVATAIATALSANGTITARYTVANPLTTRLITLTSKTAGSVKPAIIIVGENEYTKIIRLAGSFDPSNPYITEAYVQGNDTATSTRGVDAGEKLIIKLQDSANATLPTSNYSGYDKTQIDGMASVQNAITLSVLDTGAIKSDRYTMFYNASLRQIEITFDSINNLNDELANTRSFDNGVGNKKAVAIYLNKFLTSSNVAIISSMVPDVGTVRIGGTYDGSGRTPNPDPAKIAADFAHVIYRDSGLTNMGQHDIQLKKVAGAKASDYNDSAPYYIFEFSYSGTAFPNQGYTLNFGSPVFLQFEALNPRKTRQMNGLPQYEGTDVTDLGYTLQNATDPYIDSLRYNDTESPTTSYSEIDGKTSRSLVDDVVVNRMPFAVKLNINNFTNSLGTTTVTSQSVSGSTSAATITAPLSNGTGGIWFWITQLPYNGTQTLTISTVVNGKTISKTVRVTVVSGVQARFNKITEGQVIQYDPTDLSSITNKIVKDGLQDLQGEIINVPITKDDYFKPTQKVFLTINNNPVQIEAADASKPNQFVLYDGDPTPGTIESNMASKRDEIRNMFNDGQNTIRLEYIDDVKGIKYSKEYNVTLFSINFPEIPKSPDGDIYPIGTDKADTKRDSRFQGSNGVYTTKEAEMNIVGSFGFIKLGSSSTAINAKRSSLPSNRYKLVIKGPNNQRWEWDLKENKFKDSNGNSYSGSSPSDNLTVVYNAGSTPEDQFFTFMLKNQRLPSDGNKAVYNFYVYNNGEDNPTSVGSFRLEVGTSGLPYKMVRPILPQQSTINQNYLEVVLYSENADKVVVNKVDAQKIDFNDKEISGNDYQGAFRAVVKDLKPNKKNKITFTITRGKDTITDSFEVFYALENMPGAQFLEEMKPSHKVFDSKVMLTFPKDTYLRRVDYEIPESLRTQLFKGHSILFGIANNQDGVVDRYDYLNPKPRNFGKLVDELAYHFANSFDKHFIKASEVYWLDAGLADDPDTDQYDPVDTGILPHQLGDLPSFDRVPFNRRLVPSKRGTIEIAYNPNIVSGVGNNITVMRYDSDNGYWENLGGTVNAGKHTIKVPFDKFGYYVVAKLNDSFTDVIRHPYARNSIEAMYSKGVIRPRNYTTFDIDVPTTRAEFTAMVVRALQLPLVERPDTYSFVDVPTTIDANALWDYRYIETAVRLGLVRGTMPSFFEPDSKITRQDASIILARALQLKLETDPVKNAKDLSKLFKDYNQIDPYARPAVLAVAKKKFIMGSPIDPNDPKKGYIFEPNASMLRGDASILISRVMTDLKKIPAVGEVKQ</sequence>
<organism evidence="2 3">
    <name type="scientific">Brevibacillus fluminis</name>
    <dbReference type="NCBI Taxonomy" id="511487"/>
    <lineage>
        <taxon>Bacteria</taxon>
        <taxon>Bacillati</taxon>
        <taxon>Bacillota</taxon>
        <taxon>Bacilli</taxon>
        <taxon>Bacillales</taxon>
        <taxon>Paenibacillaceae</taxon>
        <taxon>Brevibacillus</taxon>
    </lineage>
</organism>
<dbReference type="RefSeq" id="WP_122916852.1">
    <property type="nucleotide sequence ID" value="NZ_RHHQ01000005.1"/>
</dbReference>
<proteinExistence type="predicted"/>
<evidence type="ECO:0000313" key="2">
    <source>
        <dbReference type="EMBL" id="RNB91460.1"/>
    </source>
</evidence>
<feature type="domain" description="SLH" evidence="1">
    <location>
        <begin position="1776"/>
        <end position="1839"/>
    </location>
</feature>
<keyword evidence="3" id="KW-1185">Reference proteome</keyword>
<accession>A0A3M8DTE8</accession>
<protein>
    <recommendedName>
        <fullName evidence="1">SLH domain-containing protein</fullName>
    </recommendedName>
</protein>
<dbReference type="Proteomes" id="UP000271031">
    <property type="component" value="Unassembled WGS sequence"/>
</dbReference>
<evidence type="ECO:0000313" key="3">
    <source>
        <dbReference type="Proteomes" id="UP000271031"/>
    </source>
</evidence>
<evidence type="ECO:0000259" key="1">
    <source>
        <dbReference type="PROSITE" id="PS51272"/>
    </source>
</evidence>
<dbReference type="PROSITE" id="PS51272">
    <property type="entry name" value="SLH"/>
    <property type="match status" value="3"/>
</dbReference>
<feature type="domain" description="SLH" evidence="1">
    <location>
        <begin position="1912"/>
        <end position="1983"/>
    </location>
</feature>
<reference evidence="2 3" key="1">
    <citation type="submission" date="2018-10" db="EMBL/GenBank/DDBJ databases">
        <title>Phylogenomics of Brevibacillus.</title>
        <authorList>
            <person name="Dunlap C."/>
        </authorList>
    </citation>
    <scope>NUCLEOTIDE SEQUENCE [LARGE SCALE GENOMIC DNA]</scope>
    <source>
        <strain evidence="2 3">JCM 15716</strain>
    </source>
</reference>
<feature type="domain" description="SLH" evidence="1">
    <location>
        <begin position="1843"/>
        <end position="1906"/>
    </location>
</feature>
<dbReference type="InterPro" id="IPR001119">
    <property type="entry name" value="SLH_dom"/>
</dbReference>